<dbReference type="PANTHER" id="PTHR47590">
    <property type="entry name" value="F-BOX/KELCH-REPEAT PROTEIN SKIP25"/>
    <property type="match status" value="1"/>
</dbReference>
<dbReference type="Proteomes" id="UP000224567">
    <property type="component" value="Unassembled WGS sequence"/>
</dbReference>
<evidence type="ECO:0008006" key="3">
    <source>
        <dbReference type="Google" id="ProtNLM"/>
    </source>
</evidence>
<dbReference type="SUPFAM" id="SSF117281">
    <property type="entry name" value="Kelch motif"/>
    <property type="match status" value="1"/>
</dbReference>
<dbReference type="InterPro" id="IPR015915">
    <property type="entry name" value="Kelch-typ_b-propeller"/>
</dbReference>
<organism evidence="1 2">
    <name type="scientific">Capsicum baccatum</name>
    <name type="common">Peruvian pepper</name>
    <dbReference type="NCBI Taxonomy" id="33114"/>
    <lineage>
        <taxon>Eukaryota</taxon>
        <taxon>Viridiplantae</taxon>
        <taxon>Streptophyta</taxon>
        <taxon>Embryophyta</taxon>
        <taxon>Tracheophyta</taxon>
        <taxon>Spermatophyta</taxon>
        <taxon>Magnoliopsida</taxon>
        <taxon>eudicotyledons</taxon>
        <taxon>Gunneridae</taxon>
        <taxon>Pentapetalae</taxon>
        <taxon>asterids</taxon>
        <taxon>lamiids</taxon>
        <taxon>Solanales</taxon>
        <taxon>Solanaceae</taxon>
        <taxon>Solanoideae</taxon>
        <taxon>Capsiceae</taxon>
        <taxon>Capsicum</taxon>
    </lineage>
</organism>
<comment type="caution">
    <text evidence="1">The sequence shown here is derived from an EMBL/GenBank/DDBJ whole genome shotgun (WGS) entry which is preliminary data.</text>
</comment>
<reference evidence="1 2" key="1">
    <citation type="journal article" date="2017" name="Genome Biol.">
        <title>New reference genome sequences of hot pepper reveal the massive evolution of plant disease-resistance genes by retroduplication.</title>
        <authorList>
            <person name="Kim S."/>
            <person name="Park J."/>
            <person name="Yeom S.I."/>
            <person name="Kim Y.M."/>
            <person name="Seo E."/>
            <person name="Kim K.T."/>
            <person name="Kim M.S."/>
            <person name="Lee J.M."/>
            <person name="Cheong K."/>
            <person name="Shin H.S."/>
            <person name="Kim S.B."/>
            <person name="Han K."/>
            <person name="Lee J."/>
            <person name="Park M."/>
            <person name="Lee H.A."/>
            <person name="Lee H.Y."/>
            <person name="Lee Y."/>
            <person name="Oh S."/>
            <person name="Lee J.H."/>
            <person name="Choi E."/>
            <person name="Choi E."/>
            <person name="Lee S.E."/>
            <person name="Jeon J."/>
            <person name="Kim H."/>
            <person name="Choi G."/>
            <person name="Song H."/>
            <person name="Lee J."/>
            <person name="Lee S.C."/>
            <person name="Kwon J.K."/>
            <person name="Lee H.Y."/>
            <person name="Koo N."/>
            <person name="Hong Y."/>
            <person name="Kim R.W."/>
            <person name="Kang W.H."/>
            <person name="Huh J.H."/>
            <person name="Kang B.C."/>
            <person name="Yang T.J."/>
            <person name="Lee Y.H."/>
            <person name="Bennetzen J.L."/>
            <person name="Choi D."/>
        </authorList>
    </citation>
    <scope>NUCLEOTIDE SEQUENCE [LARGE SCALE GENOMIC DNA]</scope>
    <source>
        <strain evidence="2">cv. PBC81</strain>
    </source>
</reference>
<name>A0A2G2XRG1_CAPBA</name>
<accession>A0A2G2XRG1</accession>
<dbReference type="Gene3D" id="2.120.10.80">
    <property type="entry name" value="Kelch-type beta propeller"/>
    <property type="match status" value="1"/>
</dbReference>
<dbReference type="OrthoDB" id="1899182at2759"/>
<evidence type="ECO:0000313" key="1">
    <source>
        <dbReference type="EMBL" id="PHT60060.1"/>
    </source>
</evidence>
<dbReference type="PANTHER" id="PTHR47590:SF7">
    <property type="entry name" value="OS06G0711700 PROTEIN"/>
    <property type="match status" value="1"/>
</dbReference>
<proteinExistence type="predicted"/>
<reference evidence="2" key="2">
    <citation type="journal article" date="2017" name="J. Anim. Genet.">
        <title>Multiple reference genome sequences of hot pepper reveal the massive evolution of plant disease resistance genes by retroduplication.</title>
        <authorList>
            <person name="Kim S."/>
            <person name="Park J."/>
            <person name="Yeom S.-I."/>
            <person name="Kim Y.-M."/>
            <person name="Seo E."/>
            <person name="Kim K.-T."/>
            <person name="Kim M.-S."/>
            <person name="Lee J.M."/>
            <person name="Cheong K."/>
            <person name="Shin H.-S."/>
            <person name="Kim S.-B."/>
            <person name="Han K."/>
            <person name="Lee J."/>
            <person name="Park M."/>
            <person name="Lee H.-A."/>
            <person name="Lee H.-Y."/>
            <person name="Lee Y."/>
            <person name="Oh S."/>
            <person name="Lee J.H."/>
            <person name="Choi E."/>
            <person name="Choi E."/>
            <person name="Lee S.E."/>
            <person name="Jeon J."/>
            <person name="Kim H."/>
            <person name="Choi G."/>
            <person name="Song H."/>
            <person name="Lee J."/>
            <person name="Lee S.-C."/>
            <person name="Kwon J.-K."/>
            <person name="Lee H.-Y."/>
            <person name="Koo N."/>
            <person name="Hong Y."/>
            <person name="Kim R.W."/>
            <person name="Kang W.-H."/>
            <person name="Huh J.H."/>
            <person name="Kang B.-C."/>
            <person name="Yang T.-J."/>
            <person name="Lee Y.-H."/>
            <person name="Bennetzen J.L."/>
            <person name="Choi D."/>
        </authorList>
    </citation>
    <scope>NUCLEOTIDE SEQUENCE [LARGE SCALE GENOMIC DNA]</scope>
    <source>
        <strain evidence="2">cv. PBC81</strain>
    </source>
</reference>
<dbReference type="AlphaFoldDB" id="A0A2G2XRG1"/>
<dbReference type="STRING" id="33114.A0A2G2XRG1"/>
<evidence type="ECO:0000313" key="2">
    <source>
        <dbReference type="Proteomes" id="UP000224567"/>
    </source>
</evidence>
<gene>
    <name evidence="1" type="ORF">CQW23_02423</name>
</gene>
<keyword evidence="2" id="KW-1185">Reference proteome</keyword>
<protein>
    <recommendedName>
        <fullName evidence="3">F-box/kelch-repeat protein SKIP25</fullName>
    </recommendedName>
</protein>
<sequence>MTLDVAMEDGLKCVKIQQREEDEDEENNESSILIPGLPNHLAHLCLSNLHPSLLYGICKSWRRLIYTTSFPHFYCLYVVCSRSRAYNNSTNTASTSSRTSSIIKQYTDREQNSIEFFCFDPISSKWSKLPNPPSSDPPIRILRHHPSFISRSLSIQSLTVAERMVLIAATTHKFLPAIERPLGFNPLCNEWFFGPPLAAPRRWCGSSSVNGNVYVASGMGSTYHSDVARSLEKWDVNQKAHEKWKWEKLAGLKDGKFSREFVDAIGYRGKLCMVNNKGHAAKESAVYDIAKDEWKEMPEGMLGGWNGPAAASSSTTTTINDESHDEMYVVDEIKGSLSKYVPEIDQWEEVIESCDDLKGAEQISVGGGRVCAICDDGRLIVVVDVAAKPANVIGVVSTPPEMEAIALHILPRINADKLPQSRRF</sequence>
<dbReference type="EMBL" id="MLFT02000001">
    <property type="protein sequence ID" value="PHT60060.1"/>
    <property type="molecule type" value="Genomic_DNA"/>
</dbReference>